<feature type="transmembrane region" description="Helical" evidence="1">
    <location>
        <begin position="440"/>
        <end position="460"/>
    </location>
</feature>
<accession>A0A075H4F9</accession>
<name>A0A075H4F9_9EURY</name>
<evidence type="ECO:0000256" key="1">
    <source>
        <dbReference type="SAM" id="Phobius"/>
    </source>
</evidence>
<keyword evidence="1" id="KW-0472">Membrane</keyword>
<feature type="transmembrane region" description="Helical" evidence="1">
    <location>
        <begin position="326"/>
        <end position="345"/>
    </location>
</feature>
<protein>
    <recommendedName>
        <fullName evidence="3">ABC transporter permease</fullName>
    </recommendedName>
</protein>
<feature type="transmembrane region" description="Helical" evidence="1">
    <location>
        <begin position="524"/>
        <end position="545"/>
    </location>
</feature>
<dbReference type="EMBL" id="KF900903">
    <property type="protein sequence ID" value="AIF10919.1"/>
    <property type="molecule type" value="Genomic_DNA"/>
</dbReference>
<feature type="transmembrane region" description="Helical" evidence="1">
    <location>
        <begin position="409"/>
        <end position="428"/>
    </location>
</feature>
<dbReference type="AlphaFoldDB" id="A0A075H4F9"/>
<feature type="transmembrane region" description="Helical" evidence="1">
    <location>
        <begin position="372"/>
        <end position="397"/>
    </location>
</feature>
<organism evidence="2">
    <name type="scientific">uncultured marine group II/III euryarchaeote KM3_47_D05</name>
    <dbReference type="NCBI Taxonomy" id="1456451"/>
    <lineage>
        <taxon>Archaea</taxon>
        <taxon>Methanobacteriati</taxon>
        <taxon>Methanobacteriota</taxon>
        <taxon>environmental samples</taxon>
    </lineage>
</organism>
<evidence type="ECO:0008006" key="3">
    <source>
        <dbReference type="Google" id="ProtNLM"/>
    </source>
</evidence>
<proteinExistence type="predicted"/>
<sequence length="555" mass="62292">MDAKGRALSETVWTRLDRKAGAITELTIRQLRNRLSTWVVLAVGALVMILLLAFYIDEIRRESEPVDNDGDSVDWDKDGYPLGQENKYGTSDWDGQEYPGSGYYVKTGEIDWNDDSRFHSGNHTWDGQGYLDAEWVDLDYTGNRWSGIIDWGQANPCPEGDVFDDWWPNWGEACTYDDGSYFVSGKFRASGTVNVPGGYYMQWGHMTLETYVEPEPASMYIDEDSILWDGEDVSEIYVESNCQLGWYYGSVYICNGFEVDDDGDCLVEMYDDNNNGIPCDVIWVLDADRDEIVDIRADHNVNEDIEEGKYQGESSHRTFIIGTGKMAFVLMLGIFIPLFLALGLVRDETENGTLHYLLSKPIHRAEFITYRLLGYLLLAGTYILVLVLLMALVTSLIGPGDSLIRLSDFPVWLGIGMATFLVLAAYGALYNTLGLIAPKYGVYFCIILGIWEFIMGMFTMTMPSASVPMLSISHWALQFIDAIVLIAWPDTLQYSQIASAFGIDSGLPFFWQPPVHTLGTQSPVVAMLVSVTVLLLITFAMIGIGQSSFKNREIM</sequence>
<evidence type="ECO:0000313" key="2">
    <source>
        <dbReference type="EMBL" id="AIF10919.1"/>
    </source>
</evidence>
<feature type="transmembrane region" description="Helical" evidence="1">
    <location>
        <begin position="35"/>
        <end position="56"/>
    </location>
</feature>
<keyword evidence="1" id="KW-1133">Transmembrane helix</keyword>
<dbReference type="PANTHER" id="PTHR43471">
    <property type="entry name" value="ABC TRANSPORTER PERMEASE"/>
    <property type="match status" value="1"/>
</dbReference>
<reference evidence="2" key="1">
    <citation type="journal article" date="2014" name="Genome Biol. Evol.">
        <title>Pangenome evidence for extensive interdomain horizontal transfer affecting lineage core and shell genes in uncultured planktonic thaumarchaeota and euryarchaeota.</title>
        <authorList>
            <person name="Deschamps P."/>
            <person name="Zivanovic Y."/>
            <person name="Moreira D."/>
            <person name="Rodriguez-Valera F."/>
            <person name="Lopez-Garcia P."/>
        </authorList>
    </citation>
    <scope>NUCLEOTIDE SEQUENCE</scope>
</reference>
<keyword evidence="1" id="KW-0812">Transmembrane</keyword>